<dbReference type="PANTHER" id="PTHR12526">
    <property type="entry name" value="GLYCOSYLTRANSFERASE"/>
    <property type="match status" value="1"/>
</dbReference>
<keyword evidence="2" id="KW-0808">Transferase</keyword>
<sequence>MKIVHLSTWDTNGGAAIAAFRTHKAMLNNGLDSTFLVQTKTGTDSDVVSYTEGFLSKKLAFGRFVWERLTFLPHEVSKNIRFAFSTANTGIDITSHPLFKQADVINLHWTNFGFLSLSSLRKVFESGKPVIWTLYDMWAFTGGCHYSEGCMNFQSHCGNCHFLRNPSPKDLSFSVFEQKIKAFQSNKFTVVGCSNWLTETAQSGALFCNIQTKQIFTPIDSSLFKAKDKAKARTELGLSTSKKLVLFGAMNTQDKRKGFQYLVESLDFLKKWEENDEIELVVFGKANEEVLNALPFKVNNLGTINSTEKLINIYSAANVLVVPSLEDNLPNTITEALSCSTPVVAFDAGGMPEMIDHLQNGFIAKFKSSEDLAKGILTILESDNYQALCTNARLKIEDNFSEKIIAQKYRQLYNSVLNN</sequence>
<evidence type="ECO:0000259" key="1">
    <source>
        <dbReference type="Pfam" id="PF00534"/>
    </source>
</evidence>
<organism evidence="2 3">
    <name type="scientific">Pseudarcicella hirudinis</name>
    <dbReference type="NCBI Taxonomy" id="1079859"/>
    <lineage>
        <taxon>Bacteria</taxon>
        <taxon>Pseudomonadati</taxon>
        <taxon>Bacteroidota</taxon>
        <taxon>Cytophagia</taxon>
        <taxon>Cytophagales</taxon>
        <taxon>Flectobacillaceae</taxon>
        <taxon>Pseudarcicella</taxon>
    </lineage>
</organism>
<dbReference type="RefSeq" id="WP_092017746.1">
    <property type="nucleotide sequence ID" value="NZ_FOXH01000007.1"/>
</dbReference>
<proteinExistence type="predicted"/>
<dbReference type="Proteomes" id="UP000199306">
    <property type="component" value="Unassembled WGS sequence"/>
</dbReference>
<dbReference type="PANTHER" id="PTHR12526:SF637">
    <property type="entry name" value="GLYCOSYLTRANSFERASE EPSF-RELATED"/>
    <property type="match status" value="1"/>
</dbReference>
<dbReference type="GO" id="GO:0016757">
    <property type="term" value="F:glycosyltransferase activity"/>
    <property type="evidence" value="ECO:0007669"/>
    <property type="project" value="InterPro"/>
</dbReference>
<dbReference type="Gene3D" id="3.40.50.2000">
    <property type="entry name" value="Glycogen Phosphorylase B"/>
    <property type="match status" value="2"/>
</dbReference>
<dbReference type="AlphaFoldDB" id="A0A1I5UDP8"/>
<dbReference type="InterPro" id="IPR001296">
    <property type="entry name" value="Glyco_trans_1"/>
</dbReference>
<keyword evidence="3" id="KW-1185">Reference proteome</keyword>
<name>A0A1I5UDP8_9BACT</name>
<dbReference type="Pfam" id="PF00534">
    <property type="entry name" value="Glycos_transf_1"/>
    <property type="match status" value="1"/>
</dbReference>
<dbReference type="CDD" id="cd03825">
    <property type="entry name" value="GT4_WcaC-like"/>
    <property type="match status" value="1"/>
</dbReference>
<reference evidence="2 3" key="1">
    <citation type="submission" date="2016-10" db="EMBL/GenBank/DDBJ databases">
        <authorList>
            <person name="de Groot N.N."/>
        </authorList>
    </citation>
    <scope>NUCLEOTIDE SEQUENCE [LARGE SCALE GENOMIC DNA]</scope>
    <source>
        <strain evidence="3">E92,LMG 26720,CCM 7988</strain>
    </source>
</reference>
<dbReference type="EMBL" id="FOXH01000007">
    <property type="protein sequence ID" value="SFP93137.1"/>
    <property type="molecule type" value="Genomic_DNA"/>
</dbReference>
<dbReference type="SUPFAM" id="SSF53756">
    <property type="entry name" value="UDP-Glycosyltransferase/glycogen phosphorylase"/>
    <property type="match status" value="1"/>
</dbReference>
<evidence type="ECO:0000313" key="2">
    <source>
        <dbReference type="EMBL" id="SFP93137.1"/>
    </source>
</evidence>
<protein>
    <submittedName>
        <fullName evidence="2">Glycosyltransferase involved in cell wall bisynthesis</fullName>
    </submittedName>
</protein>
<gene>
    <name evidence="2" type="ORF">SAMN04515674_107115</name>
</gene>
<accession>A0A1I5UDP8</accession>
<feature type="domain" description="Glycosyl transferase family 1" evidence="1">
    <location>
        <begin position="231"/>
        <end position="389"/>
    </location>
</feature>
<evidence type="ECO:0000313" key="3">
    <source>
        <dbReference type="Proteomes" id="UP000199306"/>
    </source>
</evidence>
<dbReference type="STRING" id="1079859.SAMN04515674_107115"/>